<dbReference type="GO" id="GO:0005975">
    <property type="term" value="P:carbohydrate metabolic process"/>
    <property type="evidence" value="ECO:0007669"/>
    <property type="project" value="InterPro"/>
</dbReference>
<reference evidence="3 4" key="1">
    <citation type="submission" date="2016-06" db="EMBL/GenBank/DDBJ databases">
        <title>The Draft Genome Sequence and Annotation of the Desert Woodrat Neotoma lepida.</title>
        <authorList>
            <person name="Campbell M."/>
            <person name="Oakeson K.F."/>
            <person name="Yandell M."/>
            <person name="Halpert J.R."/>
            <person name="Dearing D."/>
        </authorList>
    </citation>
    <scope>NUCLEOTIDE SEQUENCE [LARGE SCALE GENOMIC DNA]</scope>
    <source>
        <strain evidence="3">417</strain>
        <tissue evidence="3">Liver</tissue>
    </source>
</reference>
<organism evidence="3 4">
    <name type="scientific">Neotoma lepida</name>
    <name type="common">Desert woodrat</name>
    <dbReference type="NCBI Taxonomy" id="56216"/>
    <lineage>
        <taxon>Eukaryota</taxon>
        <taxon>Metazoa</taxon>
        <taxon>Chordata</taxon>
        <taxon>Craniata</taxon>
        <taxon>Vertebrata</taxon>
        <taxon>Euteleostomi</taxon>
        <taxon>Mammalia</taxon>
        <taxon>Eutheria</taxon>
        <taxon>Euarchontoglires</taxon>
        <taxon>Glires</taxon>
        <taxon>Rodentia</taxon>
        <taxon>Myomorpha</taxon>
        <taxon>Muroidea</taxon>
        <taxon>Cricetidae</taxon>
        <taxon>Neotominae</taxon>
        <taxon>Neotoma</taxon>
    </lineage>
</organism>
<dbReference type="EMBL" id="LZPO01118817">
    <property type="protein sequence ID" value="OBS56910.1"/>
    <property type="molecule type" value="Genomic_DNA"/>
</dbReference>
<comment type="caution">
    <text evidence="3">The sequence shown here is derived from an EMBL/GenBank/DDBJ whole genome shotgun (WGS) entry which is preliminary data.</text>
</comment>
<dbReference type="Pfam" id="PF01055">
    <property type="entry name" value="Glyco_hydro_31_2nd"/>
    <property type="match status" value="1"/>
</dbReference>
<keyword evidence="1" id="KW-0378">Hydrolase</keyword>
<feature type="non-terminal residue" evidence="3">
    <location>
        <position position="1"/>
    </location>
</feature>
<evidence type="ECO:0000259" key="2">
    <source>
        <dbReference type="Pfam" id="PF01055"/>
    </source>
</evidence>
<evidence type="ECO:0000256" key="1">
    <source>
        <dbReference type="RuleBase" id="RU361185"/>
    </source>
</evidence>
<dbReference type="OrthoDB" id="5839090at2759"/>
<keyword evidence="4" id="KW-1185">Reference proteome</keyword>
<evidence type="ECO:0000313" key="4">
    <source>
        <dbReference type="Proteomes" id="UP000092124"/>
    </source>
</evidence>
<dbReference type="STRING" id="56216.A0A1A6FTJ9"/>
<dbReference type="PANTHER" id="PTHR22762">
    <property type="entry name" value="ALPHA-GLUCOSIDASE"/>
    <property type="match status" value="1"/>
</dbReference>
<dbReference type="Gene3D" id="2.60.40.1760">
    <property type="entry name" value="glycosyl hydrolase (family 31)"/>
    <property type="match status" value="1"/>
</dbReference>
<comment type="similarity">
    <text evidence="1">Belongs to the glycosyl hydrolase 31 family.</text>
</comment>
<accession>A0A1A6FTJ9</accession>
<proteinExistence type="inferred from homology"/>
<feature type="non-terminal residue" evidence="3">
    <location>
        <position position="110"/>
    </location>
</feature>
<feature type="domain" description="Glycoside hydrolase family 31 TIM barrel" evidence="2">
    <location>
        <begin position="74"/>
        <end position="110"/>
    </location>
</feature>
<dbReference type="GO" id="GO:0004558">
    <property type="term" value="F:alpha-1,4-glucosidase activity"/>
    <property type="evidence" value="ECO:0007669"/>
    <property type="project" value="TreeGrafter"/>
</dbReference>
<dbReference type="Proteomes" id="UP000092124">
    <property type="component" value="Unassembled WGS sequence"/>
</dbReference>
<evidence type="ECO:0000313" key="3">
    <source>
        <dbReference type="EMBL" id="OBS56910.1"/>
    </source>
</evidence>
<dbReference type="InterPro" id="IPR000322">
    <property type="entry name" value="Glyco_hydro_31_TIM"/>
</dbReference>
<name>A0A1A6FTJ9_NEOLE</name>
<gene>
    <name evidence="3" type="ORF">A6R68_11965</name>
</gene>
<dbReference type="AlphaFoldDB" id="A0A1A6FTJ9"/>
<sequence>IYDAHHKRYEVPVPLNIPDTPTSSYENRLYDVEIKENPFGIQVRRRSSGRLINTSEIEQLYEAMVAAKIPYASRAHVAFPDFFKSATAEWWATEIYDFYNEKMKFDGLWI</sequence>
<dbReference type="PANTHER" id="PTHR22762:SF66">
    <property type="entry name" value="SUCRASE-ISOMALTASE, INTESTINAL"/>
    <property type="match status" value="1"/>
</dbReference>
<keyword evidence="1" id="KW-0326">Glycosidase</keyword>
<protein>
    <recommendedName>
        <fullName evidence="2">Glycoside hydrolase family 31 TIM barrel domain-containing protein</fullName>
    </recommendedName>
</protein>